<accession>A0A1E2UIV6</accession>
<gene>
    <name evidence="2" type="ORF">A3196_18015</name>
</gene>
<comment type="caution">
    <text evidence="2">The sequence shown here is derived from an EMBL/GenBank/DDBJ whole genome shotgun (WGS) entry which is preliminary data.</text>
</comment>
<protein>
    <submittedName>
        <fullName evidence="2">Uncharacterized protein</fullName>
    </submittedName>
</protein>
<evidence type="ECO:0000313" key="2">
    <source>
        <dbReference type="EMBL" id="ODB94427.1"/>
    </source>
</evidence>
<evidence type="ECO:0000256" key="1">
    <source>
        <dbReference type="SAM" id="MobiDB-lite"/>
    </source>
</evidence>
<dbReference type="Proteomes" id="UP000094849">
    <property type="component" value="Unassembled WGS sequence"/>
</dbReference>
<dbReference type="AlphaFoldDB" id="A0A1E2UIV6"/>
<keyword evidence="3" id="KW-1185">Reference proteome</keyword>
<name>A0A1E2UIV6_9GAMM</name>
<feature type="region of interest" description="Disordered" evidence="1">
    <location>
        <begin position="227"/>
        <end position="255"/>
    </location>
</feature>
<feature type="compositionally biased region" description="Pro residues" evidence="1">
    <location>
        <begin position="227"/>
        <end position="236"/>
    </location>
</feature>
<sequence>MDHHPVEKKDCLLPANLTSSGQLHGLYNFKRYNLKRKQSAMGWLRKSLICLMLLLPLGLSQSHAANSASQIMSSAMLAMMDTMGDLAHRYKRGDNWYNDSYRINPNPYPYGSPPTYPEYYPPAQPSAPYPMPPHYTTQPRSEVDGIWIGQGGEIVLVMYGYFRVYADTETYRDGRYQIEGDLLHMHDLSNGMSQTYQYALDSGRMIMRNREGVLLLFKQLPIPIPPQTLIPSPQPQTEPLSDPDPVEEPTYPMEE</sequence>
<reference evidence="2 3" key="1">
    <citation type="submission" date="2016-03" db="EMBL/GenBank/DDBJ databases">
        <title>Chemosynthetic sulphur-oxidizing symbionts of marine invertebrate animals are capable of nitrogen fixation.</title>
        <authorList>
            <person name="Petersen J.M."/>
            <person name="Kemper A."/>
            <person name="Gruber-Vodicka H."/>
            <person name="Cardini U."/>
            <person name="Geest Mvander."/>
            <person name="Kleiner M."/>
            <person name="Bulgheresi S."/>
            <person name="Fussmann M."/>
            <person name="Herbold C."/>
            <person name="Seah B.K.B."/>
            <person name="Antony C.Paul."/>
            <person name="Liu D."/>
            <person name="Belitz A."/>
            <person name="Weber M."/>
        </authorList>
    </citation>
    <scope>NUCLEOTIDE SEQUENCE [LARGE SCALE GENOMIC DNA]</scope>
    <source>
        <strain evidence="2">G_D</strain>
    </source>
</reference>
<dbReference type="EMBL" id="LVJZ01000004">
    <property type="protein sequence ID" value="ODB94427.1"/>
    <property type="molecule type" value="Genomic_DNA"/>
</dbReference>
<evidence type="ECO:0000313" key="3">
    <source>
        <dbReference type="Proteomes" id="UP000094849"/>
    </source>
</evidence>
<organism evidence="2 3">
    <name type="scientific">Candidatus Thiodiazotropha endoloripes</name>
    <dbReference type="NCBI Taxonomy" id="1818881"/>
    <lineage>
        <taxon>Bacteria</taxon>
        <taxon>Pseudomonadati</taxon>
        <taxon>Pseudomonadota</taxon>
        <taxon>Gammaproteobacteria</taxon>
        <taxon>Chromatiales</taxon>
        <taxon>Sedimenticolaceae</taxon>
        <taxon>Candidatus Thiodiazotropha</taxon>
    </lineage>
</organism>
<proteinExistence type="predicted"/>